<dbReference type="Proteomes" id="UP000611640">
    <property type="component" value="Chromosome"/>
</dbReference>
<evidence type="ECO:0000313" key="2">
    <source>
        <dbReference type="EMBL" id="BCJ35878.1"/>
    </source>
</evidence>
<dbReference type="EMBL" id="AP023355">
    <property type="protein sequence ID" value="BCJ35878.1"/>
    <property type="molecule type" value="Genomic_DNA"/>
</dbReference>
<gene>
    <name evidence="2" type="ORF">Athai_33810</name>
</gene>
<proteinExistence type="predicted"/>
<evidence type="ECO:0000313" key="3">
    <source>
        <dbReference type="Proteomes" id="UP000611640"/>
    </source>
</evidence>
<protein>
    <submittedName>
        <fullName evidence="2">Uncharacterized protein</fullName>
    </submittedName>
</protein>
<evidence type="ECO:0000256" key="1">
    <source>
        <dbReference type="SAM" id="MobiDB-lite"/>
    </source>
</evidence>
<name>A0A7R7DQC2_9ACTN</name>
<dbReference type="AlphaFoldDB" id="A0A7R7DQC2"/>
<dbReference type="KEGG" id="atl:Athai_33810"/>
<reference evidence="2 3" key="1">
    <citation type="submission" date="2020-08" db="EMBL/GenBank/DDBJ databases">
        <title>Whole genome shotgun sequence of Actinocatenispora thailandica NBRC 105041.</title>
        <authorList>
            <person name="Komaki H."/>
            <person name="Tamura T."/>
        </authorList>
    </citation>
    <scope>NUCLEOTIDE SEQUENCE [LARGE SCALE GENOMIC DNA]</scope>
    <source>
        <strain evidence="2 3">NBRC 105041</strain>
    </source>
</reference>
<feature type="region of interest" description="Disordered" evidence="1">
    <location>
        <begin position="34"/>
        <end position="73"/>
    </location>
</feature>
<accession>A0A7R7DQC2</accession>
<keyword evidence="3" id="KW-1185">Reference proteome</keyword>
<organism evidence="2 3">
    <name type="scientific">Actinocatenispora thailandica</name>
    <dbReference type="NCBI Taxonomy" id="227318"/>
    <lineage>
        <taxon>Bacteria</taxon>
        <taxon>Bacillati</taxon>
        <taxon>Actinomycetota</taxon>
        <taxon>Actinomycetes</taxon>
        <taxon>Micromonosporales</taxon>
        <taxon>Micromonosporaceae</taxon>
        <taxon>Actinocatenispora</taxon>
    </lineage>
</organism>
<sequence length="73" mass="7522">MQGVRVRGGGLDREQPVRDREQFVVLDALPHRASIAPASGPTGTPRRARTDAPVPTADAGVGATGPDGPARLV</sequence>